<organism evidence="2 3">
    <name type="scientific">Pseudomonas veronii</name>
    <dbReference type="NCBI Taxonomy" id="76761"/>
    <lineage>
        <taxon>Bacteria</taxon>
        <taxon>Pseudomonadati</taxon>
        <taxon>Pseudomonadota</taxon>
        <taxon>Gammaproteobacteria</taxon>
        <taxon>Pseudomonadales</taxon>
        <taxon>Pseudomonadaceae</taxon>
        <taxon>Pseudomonas</taxon>
    </lineage>
</organism>
<name>A0A4P7Y7S5_PSEVE</name>
<dbReference type="AlphaFoldDB" id="A0A4P7Y7S5"/>
<feature type="transmembrane region" description="Helical" evidence="1">
    <location>
        <begin position="27"/>
        <end position="45"/>
    </location>
</feature>
<dbReference type="EMBL" id="CP039631">
    <property type="protein sequence ID" value="QCG66388.1"/>
    <property type="molecule type" value="Genomic_DNA"/>
</dbReference>
<sequence length="179" mass="20082">MEYCSFCSVFVSSGAVGAPTTPVATIFISGVVAVVGVATLAVAWSQMRIASAKTKLDLYNKRFSVYLAALEYYQYAYSDNRVDLKQKAEKLTHAYRETKFLFNSKDGIYETLGKIQKGAGIVRAYDEYRREGKLDMGRESILAERNGNALLAMEKDLLALEEKLGKYLSFHNVRGWTIF</sequence>
<reference evidence="3" key="1">
    <citation type="submission" date="2019-04" db="EMBL/GenBank/DDBJ databases">
        <title>Complete genome sequence of Pseudomonas veronii strain PVy, a versatile degrader capable of using multiple contaminants as sole carbon sources.</title>
        <authorList>
            <person name="Lopez-Echartea E."/>
            <person name="Ridl J."/>
            <person name="Pajer P."/>
            <person name="Strejcek M."/>
            <person name="Suman J."/>
            <person name="Uhlik O."/>
        </authorList>
    </citation>
    <scope>NUCLEOTIDE SEQUENCE [LARGE SCALE GENOMIC DNA]</scope>
    <source>
        <strain evidence="3">Pvy</strain>
    </source>
</reference>
<dbReference type="Proteomes" id="UP000298274">
    <property type="component" value="Chromosome"/>
</dbReference>
<dbReference type="RefSeq" id="WP_141123242.1">
    <property type="nucleotide sequence ID" value="NZ_CP039631.3"/>
</dbReference>
<evidence type="ECO:0000313" key="3">
    <source>
        <dbReference type="Proteomes" id="UP000298274"/>
    </source>
</evidence>
<keyword evidence="1" id="KW-0812">Transmembrane</keyword>
<keyword evidence="1" id="KW-0472">Membrane</keyword>
<evidence type="ECO:0000313" key="2">
    <source>
        <dbReference type="EMBL" id="QCG66388.1"/>
    </source>
</evidence>
<protein>
    <submittedName>
        <fullName evidence="2">Uncharacterized protein</fullName>
    </submittedName>
</protein>
<keyword evidence="1" id="KW-1133">Transmembrane helix</keyword>
<evidence type="ECO:0000256" key="1">
    <source>
        <dbReference type="SAM" id="Phobius"/>
    </source>
</evidence>
<proteinExistence type="predicted"/>
<accession>A0A4P7Y7S5</accession>
<gene>
    <name evidence="2" type="ORF">E4167_16215</name>
</gene>